<dbReference type="InterPro" id="IPR051541">
    <property type="entry name" value="PTS_SugarTrans_NitroReg"/>
</dbReference>
<dbReference type="Pfam" id="PF00359">
    <property type="entry name" value="PTS_EIIA_2"/>
    <property type="match status" value="1"/>
</dbReference>
<proteinExistence type="predicted"/>
<name>A0A844YJB4_9SPHN</name>
<dbReference type="PROSITE" id="PS51094">
    <property type="entry name" value="PTS_EIIA_TYPE_2"/>
    <property type="match status" value="1"/>
</dbReference>
<dbReference type="Proteomes" id="UP000445582">
    <property type="component" value="Unassembled WGS sequence"/>
</dbReference>
<dbReference type="EMBL" id="WTYN01000001">
    <property type="protein sequence ID" value="MXO63034.1"/>
    <property type="molecule type" value="Genomic_DNA"/>
</dbReference>
<dbReference type="GO" id="GO:0030295">
    <property type="term" value="F:protein kinase activator activity"/>
    <property type="evidence" value="ECO:0007669"/>
    <property type="project" value="TreeGrafter"/>
</dbReference>
<dbReference type="Gene3D" id="3.40.930.10">
    <property type="entry name" value="Mannitol-specific EII, Chain A"/>
    <property type="match status" value="1"/>
</dbReference>
<dbReference type="OrthoDB" id="95460at2"/>
<organism evidence="2 3">
    <name type="scientific">Qipengyuania oceanensis</name>
    <dbReference type="NCBI Taxonomy" id="1463597"/>
    <lineage>
        <taxon>Bacteria</taxon>
        <taxon>Pseudomonadati</taxon>
        <taxon>Pseudomonadota</taxon>
        <taxon>Alphaproteobacteria</taxon>
        <taxon>Sphingomonadales</taxon>
        <taxon>Erythrobacteraceae</taxon>
        <taxon>Qipengyuania</taxon>
    </lineage>
</organism>
<evidence type="ECO:0000313" key="3">
    <source>
        <dbReference type="Proteomes" id="UP000445582"/>
    </source>
</evidence>
<dbReference type="RefSeq" id="WP_160673988.1">
    <property type="nucleotide sequence ID" value="NZ_WTYN01000001.1"/>
</dbReference>
<feature type="domain" description="PTS EIIA type-2" evidence="1">
    <location>
        <begin position="1"/>
        <end position="147"/>
    </location>
</feature>
<dbReference type="InterPro" id="IPR016152">
    <property type="entry name" value="PTrfase/Anion_transptr"/>
</dbReference>
<dbReference type="InterPro" id="IPR002178">
    <property type="entry name" value="PTS_EIIA_type-2_dom"/>
</dbReference>
<sequence>MNAKFNLVPAAIDTIAAKDKDGILHALSGLFARSYALDPALVLDALEEREQLGSTGFGRGVALPHARIDGINRPVAAVLRLTSPVDFRAADAMPVDMVIGLLSPANSGATHLHALAAISRMVRDDERHAALMDAADDDALYAMLTNAIDRDAA</sequence>
<dbReference type="AlphaFoldDB" id="A0A844YJB4"/>
<protein>
    <submittedName>
        <fullName evidence="2">PTS transporter subunit EIIA</fullName>
    </submittedName>
</protein>
<dbReference type="PANTHER" id="PTHR47738">
    <property type="entry name" value="PTS SYSTEM FRUCTOSE-LIKE EIIA COMPONENT-RELATED"/>
    <property type="match status" value="1"/>
</dbReference>
<gene>
    <name evidence="2" type="ORF">GRI48_08430</name>
</gene>
<accession>A0A844YJB4</accession>
<dbReference type="PANTHER" id="PTHR47738:SF1">
    <property type="entry name" value="NITROGEN REGULATORY PROTEIN"/>
    <property type="match status" value="1"/>
</dbReference>
<dbReference type="CDD" id="cd00211">
    <property type="entry name" value="PTS_IIA_fru"/>
    <property type="match status" value="1"/>
</dbReference>
<dbReference type="PROSITE" id="PS00372">
    <property type="entry name" value="PTS_EIIA_TYPE_2_HIS"/>
    <property type="match status" value="1"/>
</dbReference>
<keyword evidence="3" id="KW-1185">Reference proteome</keyword>
<evidence type="ECO:0000313" key="2">
    <source>
        <dbReference type="EMBL" id="MXO63034.1"/>
    </source>
</evidence>
<reference evidence="2 3" key="1">
    <citation type="submission" date="2019-12" db="EMBL/GenBank/DDBJ databases">
        <title>Genomic-based taxomic classification of the family Erythrobacteraceae.</title>
        <authorList>
            <person name="Xu L."/>
        </authorList>
    </citation>
    <scope>NUCLEOTIDE SEQUENCE [LARGE SCALE GENOMIC DNA]</scope>
    <source>
        <strain evidence="2 3">MCCC 1A09965</strain>
    </source>
</reference>
<dbReference type="SUPFAM" id="SSF55804">
    <property type="entry name" value="Phoshotransferase/anion transport protein"/>
    <property type="match status" value="1"/>
</dbReference>
<comment type="caution">
    <text evidence="2">The sequence shown here is derived from an EMBL/GenBank/DDBJ whole genome shotgun (WGS) entry which is preliminary data.</text>
</comment>
<evidence type="ECO:0000259" key="1">
    <source>
        <dbReference type="PROSITE" id="PS51094"/>
    </source>
</evidence>